<name>A0A1N6HLA0_9SPHN</name>
<dbReference type="RefSeq" id="WP_074206218.1">
    <property type="nucleotide sequence ID" value="NZ_FSQW01000002.1"/>
</dbReference>
<dbReference type="Pfam" id="PF03958">
    <property type="entry name" value="Secretin_N"/>
    <property type="match status" value="1"/>
</dbReference>
<keyword evidence="9" id="KW-0998">Cell outer membrane</keyword>
<feature type="domain" description="Type II/III secretion system secretin-like" evidence="13">
    <location>
        <begin position="480"/>
        <end position="645"/>
    </location>
</feature>
<sequence length="681" mass="72199">MIFLCFKTGISRLTVKWLAVLLLASMPAILMAQDSKNTRIQYDEVNGYSLAFVEADVKRVVDAVMGSMLGASYTIDPDVSGNITLRTVKPVTEDSLIPLLEQALASIDAVIVKRGDGYRVIDRAKARALAPITSSRIASAGNTAPASGNAVPRRFVPSAPGFATEVVTLEFGSAAEIAKLIQGFLGDNIAEPSRDGFNNLLITGNAEERDAAKKLIGRFDVDNLSNMNFEIYRLENVDADTLVGELDEIFAPPYDIIGSRVRLVPLPRLRSVLGISANRADLSRIEPWIRRLDAGGSGKRKLYSYAVQNGRAADIASSLQLVLGNGEQTVPQSNGPARIDVSGGATQDDGNESSPAATPSNSGFFPSASAGLSSGLRIVPNAQNNSLLIYANGEEYGFIRDALEKLDQPVAQVLIEATLAEVTLSDDLRFGLDFSIFRSGSNGTNTITSSGNESGTPASSFPGFSVSVIGSTASAVLNTLQSKTDVRVLSAPKILTLNNEPATLQVGDQVPIVTQQSQGVVSPGAPLVNNIELRDTGVILQVTPRVNDSGTIILDISQEVSDVAETTTSGINSPTIQQRRLASTVATRSGEMIALGGLIRNRQTKIKSGIPLLSQIPLIGGLFGRDIDTGARTELIILITPTVIRSPEETQNIVNALIDGLDLTRPLVDQAIEGQVGGRQP</sequence>
<feature type="domain" description="NolW-like" evidence="14">
    <location>
        <begin position="305"/>
        <end position="412"/>
    </location>
</feature>
<dbReference type="InterPro" id="IPR001775">
    <property type="entry name" value="GspD/PilQ"/>
</dbReference>
<dbReference type="InterPro" id="IPR005644">
    <property type="entry name" value="NolW-like"/>
</dbReference>
<evidence type="ECO:0000256" key="4">
    <source>
        <dbReference type="ARBA" id="ARBA00022452"/>
    </source>
</evidence>
<dbReference type="EMBL" id="FSQW01000002">
    <property type="protein sequence ID" value="SIO20533.1"/>
    <property type="molecule type" value="Genomic_DNA"/>
</dbReference>
<evidence type="ECO:0000313" key="17">
    <source>
        <dbReference type="Proteomes" id="UP000185192"/>
    </source>
</evidence>
<comment type="subcellular location">
    <subcellularLocation>
        <location evidence="1 10">Cell outer membrane</location>
    </subcellularLocation>
</comment>
<evidence type="ECO:0000256" key="10">
    <source>
        <dbReference type="RuleBase" id="RU004004"/>
    </source>
</evidence>
<dbReference type="Gene3D" id="3.30.1370.120">
    <property type="match status" value="3"/>
</dbReference>
<dbReference type="GO" id="GO:0009279">
    <property type="term" value="C:cell outer membrane"/>
    <property type="evidence" value="ECO:0007669"/>
    <property type="project" value="UniProtKB-SubCell"/>
</dbReference>
<dbReference type="GO" id="GO:0015628">
    <property type="term" value="P:protein secretion by the type II secretion system"/>
    <property type="evidence" value="ECO:0007669"/>
    <property type="project" value="InterPro"/>
</dbReference>
<dbReference type="Pfam" id="PF21305">
    <property type="entry name" value="type_II_gspD_N0"/>
    <property type="match status" value="1"/>
</dbReference>
<reference evidence="17" key="1">
    <citation type="submission" date="2016-11" db="EMBL/GenBank/DDBJ databases">
        <authorList>
            <person name="Varghese N."/>
            <person name="Submissions S."/>
        </authorList>
    </citation>
    <scope>NUCLEOTIDE SEQUENCE [LARGE SCALE GENOMIC DNA]</scope>
    <source>
        <strain evidence="17">DSM 22363</strain>
    </source>
</reference>
<keyword evidence="17" id="KW-1185">Reference proteome</keyword>
<dbReference type="PROSITE" id="PS00875">
    <property type="entry name" value="T2SP_D"/>
    <property type="match status" value="1"/>
</dbReference>
<evidence type="ECO:0000256" key="5">
    <source>
        <dbReference type="ARBA" id="ARBA00022692"/>
    </source>
</evidence>
<evidence type="ECO:0000256" key="12">
    <source>
        <dbReference type="SAM" id="SignalP"/>
    </source>
</evidence>
<evidence type="ECO:0000256" key="3">
    <source>
        <dbReference type="ARBA" id="ARBA00022448"/>
    </source>
</evidence>
<evidence type="ECO:0000256" key="9">
    <source>
        <dbReference type="ARBA" id="ARBA00023237"/>
    </source>
</evidence>
<evidence type="ECO:0000313" key="16">
    <source>
        <dbReference type="EMBL" id="SIO20533.1"/>
    </source>
</evidence>
<evidence type="ECO:0000256" key="6">
    <source>
        <dbReference type="ARBA" id="ARBA00022729"/>
    </source>
</evidence>
<evidence type="ECO:0000256" key="1">
    <source>
        <dbReference type="ARBA" id="ARBA00004442"/>
    </source>
</evidence>
<dbReference type="Pfam" id="PF00263">
    <property type="entry name" value="Secretin"/>
    <property type="match status" value="1"/>
</dbReference>
<evidence type="ECO:0000256" key="2">
    <source>
        <dbReference type="ARBA" id="ARBA00006980"/>
    </source>
</evidence>
<protein>
    <submittedName>
        <fullName evidence="16">General secretion pathway protein D</fullName>
    </submittedName>
</protein>
<dbReference type="NCBIfam" id="TIGR02517">
    <property type="entry name" value="type_II_gspD"/>
    <property type="match status" value="1"/>
</dbReference>
<dbReference type="OrthoDB" id="9775455at2"/>
<dbReference type="PANTHER" id="PTHR30332">
    <property type="entry name" value="PROBABLE GENERAL SECRETION PATHWAY PROTEIN D"/>
    <property type="match status" value="1"/>
</dbReference>
<feature type="chain" id="PRO_5013246824" evidence="12">
    <location>
        <begin position="33"/>
        <end position="681"/>
    </location>
</feature>
<feature type="domain" description="GspD-like N0" evidence="15">
    <location>
        <begin position="51"/>
        <end position="119"/>
    </location>
</feature>
<dbReference type="InterPro" id="IPR038591">
    <property type="entry name" value="NolW-like_sf"/>
</dbReference>
<dbReference type="PRINTS" id="PR00811">
    <property type="entry name" value="BCTERIALGSPD"/>
</dbReference>
<dbReference type="Proteomes" id="UP000185192">
    <property type="component" value="Unassembled WGS sequence"/>
</dbReference>
<evidence type="ECO:0000256" key="11">
    <source>
        <dbReference type="SAM" id="MobiDB-lite"/>
    </source>
</evidence>
<dbReference type="InterPro" id="IPR004846">
    <property type="entry name" value="T2SS/T3SS_dom"/>
</dbReference>
<dbReference type="Gene3D" id="3.55.50.30">
    <property type="match status" value="1"/>
</dbReference>
<keyword evidence="6 12" id="KW-0732">Signal</keyword>
<proteinExistence type="inferred from homology"/>
<dbReference type="STRING" id="1123272.SAMN02745824_3344"/>
<evidence type="ECO:0000259" key="15">
    <source>
        <dbReference type="Pfam" id="PF21305"/>
    </source>
</evidence>
<feature type="compositionally biased region" description="Polar residues" evidence="11">
    <location>
        <begin position="352"/>
        <end position="363"/>
    </location>
</feature>
<dbReference type="InterPro" id="IPR004845">
    <property type="entry name" value="T2SS_GspD_CS"/>
</dbReference>
<dbReference type="InterPro" id="IPR050810">
    <property type="entry name" value="Bact_Secretion_Sys_Channel"/>
</dbReference>
<keyword evidence="5" id="KW-0812">Transmembrane</keyword>
<evidence type="ECO:0000259" key="13">
    <source>
        <dbReference type="Pfam" id="PF00263"/>
    </source>
</evidence>
<evidence type="ECO:0000256" key="8">
    <source>
        <dbReference type="ARBA" id="ARBA00023136"/>
    </source>
</evidence>
<feature type="region of interest" description="Disordered" evidence="11">
    <location>
        <begin position="326"/>
        <end position="363"/>
    </location>
</feature>
<evidence type="ECO:0000259" key="14">
    <source>
        <dbReference type="Pfam" id="PF03958"/>
    </source>
</evidence>
<feature type="signal peptide" evidence="12">
    <location>
        <begin position="1"/>
        <end position="32"/>
    </location>
</feature>
<accession>A0A1N6HLA0</accession>
<dbReference type="InterPro" id="IPR049371">
    <property type="entry name" value="GspD-like_N0"/>
</dbReference>
<keyword evidence="8" id="KW-0472">Membrane</keyword>
<dbReference type="AlphaFoldDB" id="A0A1N6HLA0"/>
<keyword evidence="7" id="KW-0653">Protein transport</keyword>
<organism evidence="16 17">
    <name type="scientific">Parasphingorhabdus marina DSM 22363</name>
    <dbReference type="NCBI Taxonomy" id="1123272"/>
    <lineage>
        <taxon>Bacteria</taxon>
        <taxon>Pseudomonadati</taxon>
        <taxon>Pseudomonadota</taxon>
        <taxon>Alphaproteobacteria</taxon>
        <taxon>Sphingomonadales</taxon>
        <taxon>Sphingomonadaceae</taxon>
        <taxon>Parasphingorhabdus</taxon>
    </lineage>
</organism>
<feature type="compositionally biased region" description="Polar residues" evidence="11">
    <location>
        <begin position="326"/>
        <end position="335"/>
    </location>
</feature>
<dbReference type="InterPro" id="IPR013356">
    <property type="entry name" value="T2SS_GspD"/>
</dbReference>
<keyword evidence="4" id="KW-1134">Transmembrane beta strand</keyword>
<dbReference type="PANTHER" id="PTHR30332:SF25">
    <property type="entry name" value="SECRETIN XPSD"/>
    <property type="match status" value="1"/>
</dbReference>
<gene>
    <name evidence="16" type="ORF">SAMN02745824_3344</name>
</gene>
<evidence type="ECO:0000256" key="7">
    <source>
        <dbReference type="ARBA" id="ARBA00022927"/>
    </source>
</evidence>
<comment type="similarity">
    <text evidence="2">Belongs to the bacterial secretin family. GSP D subfamily.</text>
</comment>
<dbReference type="GO" id="GO:0015627">
    <property type="term" value="C:type II protein secretion system complex"/>
    <property type="evidence" value="ECO:0007669"/>
    <property type="project" value="InterPro"/>
</dbReference>
<keyword evidence="3 10" id="KW-0813">Transport</keyword>
<dbReference type="PRINTS" id="PR01032">
    <property type="entry name" value="PHAGEIV"/>
</dbReference>